<accession>A0A9P1JTF8</accession>
<dbReference type="GO" id="GO:0009927">
    <property type="term" value="F:histidine phosphotransfer kinase activity"/>
    <property type="evidence" value="ECO:0007669"/>
    <property type="project" value="TreeGrafter"/>
</dbReference>
<comment type="subcellular location">
    <subcellularLocation>
        <location evidence="2">Cell membrane</location>
    </subcellularLocation>
</comment>
<evidence type="ECO:0000259" key="16">
    <source>
        <dbReference type="PROSITE" id="PS50113"/>
    </source>
</evidence>
<dbReference type="InterPro" id="IPR036097">
    <property type="entry name" value="HisK_dim/P_sf"/>
</dbReference>
<dbReference type="AlphaFoldDB" id="A0A9P1JTF8"/>
<keyword evidence="5" id="KW-0597">Phosphoprotein</keyword>
<dbReference type="NCBIfam" id="TIGR00229">
    <property type="entry name" value="sensory_box"/>
    <property type="match status" value="1"/>
</dbReference>
<dbReference type="SUPFAM" id="SSF55874">
    <property type="entry name" value="ATPase domain of HSP90 chaperone/DNA topoisomerase II/histidine kinase"/>
    <property type="match status" value="1"/>
</dbReference>
<evidence type="ECO:0000256" key="3">
    <source>
        <dbReference type="ARBA" id="ARBA00012438"/>
    </source>
</evidence>
<dbReference type="Pfam" id="PF00989">
    <property type="entry name" value="PAS"/>
    <property type="match status" value="1"/>
</dbReference>
<evidence type="ECO:0000256" key="1">
    <source>
        <dbReference type="ARBA" id="ARBA00000085"/>
    </source>
</evidence>
<dbReference type="SUPFAM" id="SSF55785">
    <property type="entry name" value="PYP-like sensor domain (PAS domain)"/>
    <property type="match status" value="1"/>
</dbReference>
<evidence type="ECO:0000256" key="6">
    <source>
        <dbReference type="ARBA" id="ARBA00022679"/>
    </source>
</evidence>
<evidence type="ECO:0000256" key="7">
    <source>
        <dbReference type="ARBA" id="ARBA00022741"/>
    </source>
</evidence>
<keyword evidence="10" id="KW-0902">Two-component regulatory system</keyword>
<protein>
    <recommendedName>
        <fullName evidence="3">histidine kinase</fullName>
        <ecNumber evidence="3">2.7.13.3</ecNumber>
    </recommendedName>
</protein>
<evidence type="ECO:0000256" key="13">
    <source>
        <dbReference type="SAM" id="Phobius"/>
    </source>
</evidence>
<keyword evidence="7" id="KW-0547">Nucleotide-binding</keyword>
<dbReference type="Gene3D" id="1.10.287.130">
    <property type="match status" value="1"/>
</dbReference>
<evidence type="ECO:0000256" key="5">
    <source>
        <dbReference type="ARBA" id="ARBA00022553"/>
    </source>
</evidence>
<keyword evidence="8 17" id="KW-0418">Kinase</keyword>
<dbReference type="SMART" id="SM00388">
    <property type="entry name" value="HisKA"/>
    <property type="match status" value="1"/>
</dbReference>
<reference evidence="17 18" key="1">
    <citation type="journal article" date="2011" name="PLoS Genet.">
        <title>Azospirillum genomes reveal transition of bacteria from aquatic to terrestrial environments.</title>
        <authorList>
            <person name="Wisniewski-Dye F."/>
            <person name="Borziak K."/>
            <person name="Khalsa-Moyers G."/>
            <person name="Alexandre G."/>
            <person name="Sukharnikov L.O."/>
            <person name="Wuichet K."/>
            <person name="Hurst G.B."/>
            <person name="McDonald W.H."/>
            <person name="Robertson J.S."/>
            <person name="Barbe V."/>
            <person name="Calteau A."/>
            <person name="Rouy Z."/>
            <person name="Mangenot S."/>
            <person name="Prigent-Combaret C."/>
            <person name="Normand P."/>
            <person name="Boyer M."/>
            <person name="Siguier P."/>
            <person name="Dessaux Y."/>
            <person name="Elmerich C."/>
            <person name="Condemine G."/>
            <person name="Krishnen G."/>
            <person name="Kennedy I."/>
            <person name="Paterson A.H."/>
            <person name="Gonzalez V."/>
            <person name="Mavingui P."/>
            <person name="Zhulin I.B."/>
        </authorList>
    </citation>
    <scope>NUCLEOTIDE SEQUENCE [LARGE SCALE GENOMIC DNA]</scope>
    <source>
        <strain evidence="17 18">Sp245</strain>
    </source>
</reference>
<dbReference type="SUPFAM" id="SSF47384">
    <property type="entry name" value="Homodimeric domain of signal transducing histidine kinase"/>
    <property type="match status" value="1"/>
</dbReference>
<dbReference type="CDD" id="cd16922">
    <property type="entry name" value="HATPase_EvgS-ArcB-TorS-like"/>
    <property type="match status" value="1"/>
</dbReference>
<keyword evidence="13" id="KW-1133">Transmembrane helix</keyword>
<dbReference type="EMBL" id="HE577327">
    <property type="protein sequence ID" value="CCC99463.1"/>
    <property type="molecule type" value="Genomic_DNA"/>
</dbReference>
<dbReference type="SMART" id="SM00387">
    <property type="entry name" value="HATPase_c"/>
    <property type="match status" value="1"/>
</dbReference>
<dbReference type="EC" id="2.7.13.3" evidence="3"/>
<feature type="domain" description="PAS" evidence="15">
    <location>
        <begin position="364"/>
        <end position="417"/>
    </location>
</feature>
<evidence type="ECO:0000313" key="18">
    <source>
        <dbReference type="Proteomes" id="UP000007319"/>
    </source>
</evidence>
<dbReference type="CDD" id="cd12915">
    <property type="entry name" value="PDC2_DGC_like"/>
    <property type="match status" value="1"/>
</dbReference>
<name>A0A9P1JTF8_9PROT</name>
<keyword evidence="11 13" id="KW-0472">Membrane</keyword>
<dbReference type="PROSITE" id="PS50112">
    <property type="entry name" value="PAS"/>
    <property type="match status" value="1"/>
</dbReference>
<evidence type="ECO:0000313" key="17">
    <source>
        <dbReference type="EMBL" id="CCC99463.1"/>
    </source>
</evidence>
<dbReference type="RefSeq" id="WP_014241634.1">
    <property type="nucleotide sequence ID" value="NC_016617.1"/>
</dbReference>
<proteinExistence type="predicted"/>
<dbReference type="CDD" id="cd00130">
    <property type="entry name" value="PAS"/>
    <property type="match status" value="1"/>
</dbReference>
<organism evidence="17 18">
    <name type="scientific">Azospirillum baldaniorum</name>
    <dbReference type="NCBI Taxonomy" id="1064539"/>
    <lineage>
        <taxon>Bacteria</taxon>
        <taxon>Pseudomonadati</taxon>
        <taxon>Pseudomonadota</taxon>
        <taxon>Alphaproteobacteria</taxon>
        <taxon>Rhodospirillales</taxon>
        <taxon>Azospirillaceae</taxon>
        <taxon>Azospirillum</taxon>
    </lineage>
</organism>
<dbReference type="GO" id="GO:0005524">
    <property type="term" value="F:ATP binding"/>
    <property type="evidence" value="ECO:0007669"/>
    <property type="project" value="UniProtKB-KW"/>
</dbReference>
<keyword evidence="18" id="KW-1185">Reference proteome</keyword>
<dbReference type="InterPro" id="IPR013767">
    <property type="entry name" value="PAS_fold"/>
</dbReference>
<dbReference type="Gene3D" id="3.30.565.10">
    <property type="entry name" value="Histidine kinase-like ATPase, C-terminal domain"/>
    <property type="match status" value="1"/>
</dbReference>
<dbReference type="GO" id="GO:0000155">
    <property type="term" value="F:phosphorelay sensor kinase activity"/>
    <property type="evidence" value="ECO:0007669"/>
    <property type="project" value="InterPro"/>
</dbReference>
<dbReference type="InterPro" id="IPR003661">
    <property type="entry name" value="HisK_dim/P_dom"/>
</dbReference>
<feature type="domain" description="PAC" evidence="16">
    <location>
        <begin position="441"/>
        <end position="504"/>
    </location>
</feature>
<dbReference type="InterPro" id="IPR003594">
    <property type="entry name" value="HATPase_dom"/>
</dbReference>
<comment type="catalytic activity">
    <reaction evidence="1">
        <text>ATP + protein L-histidine = ADP + protein N-phospho-L-histidine.</text>
        <dbReference type="EC" id="2.7.13.3"/>
    </reaction>
</comment>
<gene>
    <name evidence="17" type="ORF">AZOBR_200168</name>
</gene>
<dbReference type="SMART" id="SM00091">
    <property type="entry name" value="PAS"/>
    <property type="match status" value="1"/>
</dbReference>
<dbReference type="Gene3D" id="3.30.450.20">
    <property type="entry name" value="PAS domain"/>
    <property type="match status" value="3"/>
</dbReference>
<dbReference type="GO" id="GO:0006355">
    <property type="term" value="P:regulation of DNA-templated transcription"/>
    <property type="evidence" value="ECO:0007669"/>
    <property type="project" value="InterPro"/>
</dbReference>
<feature type="domain" description="Histidine kinase" evidence="14">
    <location>
        <begin position="522"/>
        <end position="742"/>
    </location>
</feature>
<evidence type="ECO:0000256" key="10">
    <source>
        <dbReference type="ARBA" id="ARBA00023012"/>
    </source>
</evidence>
<dbReference type="InterPro" id="IPR005467">
    <property type="entry name" value="His_kinase_dom"/>
</dbReference>
<evidence type="ECO:0000256" key="11">
    <source>
        <dbReference type="ARBA" id="ARBA00023136"/>
    </source>
</evidence>
<feature type="transmembrane region" description="Helical" evidence="13">
    <location>
        <begin position="45"/>
        <end position="67"/>
    </location>
</feature>
<dbReference type="InterPro" id="IPR036890">
    <property type="entry name" value="HATPase_C_sf"/>
</dbReference>
<keyword evidence="13" id="KW-0812">Transmembrane</keyword>
<dbReference type="InterPro" id="IPR000700">
    <property type="entry name" value="PAS-assoc_C"/>
</dbReference>
<dbReference type="KEGG" id="abs:AZOBR_200168"/>
<dbReference type="CDD" id="cd12914">
    <property type="entry name" value="PDC1_DGC_like"/>
    <property type="match status" value="1"/>
</dbReference>
<evidence type="ECO:0000259" key="14">
    <source>
        <dbReference type="PROSITE" id="PS50109"/>
    </source>
</evidence>
<sequence>MASRNPVRDATLPPSGMGPAGLPPAGLPPSGLGERLFEVLGSVRFLMRASGVAFIVVVNAMIAYGVWQRHAEAVQGAERSTRNLARILEEQAVRTVFSVDLLLSDLVTVLDTHPQARTVAAPSVNALLRNRRDAIGPISGLIVVDEQGRVLHHSADSSPPAFDLTSRPYFAAHRDEGASDGGLHVGAPIPSMAFPGTYVIPMSRRWSHPDGSFAGVVVAMINPLRLGAGFEGLRLGLEGTVTLALADGTVLIHRPWDEGRQRLATLADWPEVDAVLRTRDAATLDSVLPTDGRPSIASVRRVADYPFTVAATLPKAEALGEWKRDSAVWIAMGLAMSMVIALLTWYVERQQSRREQDQNRLERASRRIRGILESMVDAVVTIDSRGIIETFNPAAERMFGYAEAEVVGQSVNILLPEGFRAGHDRSMAEYRPNAGSRIIGNDREVLALRRDGSTFPMNLAVSALRLGGPDGEGGPDENGAPRRVFVGVIRDVTKRRQQEAELLASKSQAEMANRAKSDFLANMSHELRTPLNAIIGFSEILDSEFFGKLNERQKSCAKDIHDSGKHLLDIVNAVLDMSKIEAGRYELSEEVIDPCEAVAQCLTMVRDRAADSGVDLRNGLSGGLPTVWVDRRAFKQVLLNLLSNAVKFTPDGGSVTLAARVEEDGALALSVTDTGIGIPKEFMEHLFQPFRQADNSASRQFEGTGLGLSISKNFMELHGGSLTCASTLGAGTTMTLRLPAERVMKPEDTAARIAAALV</sequence>
<keyword evidence="6" id="KW-0808">Transferase</keyword>
<evidence type="ECO:0000256" key="4">
    <source>
        <dbReference type="ARBA" id="ARBA00022475"/>
    </source>
</evidence>
<keyword evidence="4" id="KW-1003">Cell membrane</keyword>
<dbReference type="PRINTS" id="PR00344">
    <property type="entry name" value="BCTRLSENSOR"/>
</dbReference>
<evidence type="ECO:0000256" key="2">
    <source>
        <dbReference type="ARBA" id="ARBA00004236"/>
    </source>
</evidence>
<dbReference type="FunFam" id="3.30.565.10:FF:000023">
    <property type="entry name" value="PAS domain-containing sensor histidine kinase"/>
    <property type="match status" value="1"/>
</dbReference>
<dbReference type="FunFam" id="1.10.287.130:FF:000038">
    <property type="entry name" value="Sensory transduction histidine kinase"/>
    <property type="match status" value="1"/>
</dbReference>
<evidence type="ECO:0000259" key="15">
    <source>
        <dbReference type="PROSITE" id="PS50112"/>
    </source>
</evidence>
<dbReference type="GO" id="GO:0005886">
    <property type="term" value="C:plasma membrane"/>
    <property type="evidence" value="ECO:0007669"/>
    <property type="project" value="UniProtKB-SubCell"/>
</dbReference>
<dbReference type="PANTHER" id="PTHR43047:SF72">
    <property type="entry name" value="OSMOSENSING HISTIDINE PROTEIN KINASE SLN1"/>
    <property type="match status" value="1"/>
</dbReference>
<dbReference type="CDD" id="cd00082">
    <property type="entry name" value="HisKA"/>
    <property type="match status" value="1"/>
</dbReference>
<dbReference type="PANTHER" id="PTHR43047">
    <property type="entry name" value="TWO-COMPONENT HISTIDINE PROTEIN KINASE"/>
    <property type="match status" value="1"/>
</dbReference>
<dbReference type="PROSITE" id="PS50113">
    <property type="entry name" value="PAC"/>
    <property type="match status" value="1"/>
</dbReference>
<dbReference type="PROSITE" id="PS50109">
    <property type="entry name" value="HIS_KIN"/>
    <property type="match status" value="1"/>
</dbReference>
<keyword evidence="9" id="KW-0067">ATP-binding</keyword>
<dbReference type="InterPro" id="IPR000014">
    <property type="entry name" value="PAS"/>
</dbReference>
<dbReference type="Proteomes" id="UP000007319">
    <property type="component" value="Chromosome"/>
</dbReference>
<evidence type="ECO:0000256" key="9">
    <source>
        <dbReference type="ARBA" id="ARBA00022840"/>
    </source>
</evidence>
<evidence type="ECO:0000256" key="8">
    <source>
        <dbReference type="ARBA" id="ARBA00022777"/>
    </source>
</evidence>
<evidence type="ECO:0000256" key="12">
    <source>
        <dbReference type="SAM" id="MobiDB-lite"/>
    </source>
</evidence>
<dbReference type="InterPro" id="IPR004358">
    <property type="entry name" value="Sig_transdc_His_kin-like_C"/>
</dbReference>
<dbReference type="Pfam" id="PF00512">
    <property type="entry name" value="HisKA"/>
    <property type="match status" value="1"/>
</dbReference>
<dbReference type="InterPro" id="IPR035965">
    <property type="entry name" value="PAS-like_dom_sf"/>
</dbReference>
<feature type="region of interest" description="Disordered" evidence="12">
    <location>
        <begin position="1"/>
        <end position="25"/>
    </location>
</feature>
<dbReference type="Pfam" id="PF02518">
    <property type="entry name" value="HATPase_c"/>
    <property type="match status" value="1"/>
</dbReference>